<dbReference type="OrthoDB" id="9808622at2"/>
<dbReference type="EMBL" id="FNRI01000007">
    <property type="protein sequence ID" value="SEA83831.1"/>
    <property type="molecule type" value="Genomic_DNA"/>
</dbReference>
<keyword evidence="4" id="KW-1185">Reference proteome</keyword>
<evidence type="ECO:0000256" key="2">
    <source>
        <dbReference type="SAM" id="Phobius"/>
    </source>
</evidence>
<sequence>MAKQNVAEQETLGEAMNKTELFFEKNGRMMGYIFLGLLVLAALVFGYRALIVQPRAEKAAEMISEAQVRFEGENPDFELALLGDANGAGFLDVVEKYGSTPSGNLAKHYAGICYLRTGDLENAAKYLAKFSRLKGIPGALINAQNYGLQGDIAVDQQDYAKAVKFYEKAVKAADNNLTAPMYLRKAGLAEQAMGNAQKAAAFYEQILTSYPASMEAREAEKLLGSVK</sequence>
<evidence type="ECO:0000313" key="3">
    <source>
        <dbReference type="EMBL" id="SEA83831.1"/>
    </source>
</evidence>
<dbReference type="Pfam" id="PF13174">
    <property type="entry name" value="TPR_6"/>
    <property type="match status" value="1"/>
</dbReference>
<keyword evidence="2" id="KW-0812">Transmembrane</keyword>
<dbReference type="Gene3D" id="1.25.40.10">
    <property type="entry name" value="Tetratricopeptide repeat domain"/>
    <property type="match status" value="1"/>
</dbReference>
<keyword evidence="1" id="KW-0802">TPR repeat</keyword>
<evidence type="ECO:0000313" key="4">
    <source>
        <dbReference type="Proteomes" id="UP000183253"/>
    </source>
</evidence>
<name>A0A1H4EFI8_9BACT</name>
<protein>
    <submittedName>
        <fullName evidence="3">Tetratricopeptide repeat-containing protein</fullName>
    </submittedName>
</protein>
<keyword evidence="2" id="KW-1133">Transmembrane helix</keyword>
<feature type="repeat" description="TPR" evidence="1">
    <location>
        <begin position="143"/>
        <end position="176"/>
    </location>
</feature>
<dbReference type="STRING" id="1033731.SAMN05444145_10778"/>
<proteinExistence type="predicted"/>
<dbReference type="AlphaFoldDB" id="A0A1H4EFI8"/>
<dbReference type="PROSITE" id="PS50005">
    <property type="entry name" value="TPR"/>
    <property type="match status" value="1"/>
</dbReference>
<accession>A0A1H4EFI8</accession>
<reference evidence="3 4" key="1">
    <citation type="submission" date="2016-10" db="EMBL/GenBank/DDBJ databases">
        <authorList>
            <person name="de Groot N.N."/>
        </authorList>
    </citation>
    <scope>NUCLEOTIDE SEQUENCE [LARGE SCALE GENOMIC DNA]</scope>
    <source>
        <strain evidence="3 4">DSM 25383</strain>
    </source>
</reference>
<feature type="transmembrane region" description="Helical" evidence="2">
    <location>
        <begin position="29"/>
        <end position="50"/>
    </location>
</feature>
<dbReference type="SMART" id="SM00028">
    <property type="entry name" value="TPR"/>
    <property type="match status" value="2"/>
</dbReference>
<dbReference type="SUPFAM" id="SSF48452">
    <property type="entry name" value="TPR-like"/>
    <property type="match status" value="1"/>
</dbReference>
<dbReference type="Proteomes" id="UP000183253">
    <property type="component" value="Unassembled WGS sequence"/>
</dbReference>
<dbReference type="InterPro" id="IPR019734">
    <property type="entry name" value="TPR_rpt"/>
</dbReference>
<keyword evidence="2" id="KW-0472">Membrane</keyword>
<dbReference type="InterPro" id="IPR011990">
    <property type="entry name" value="TPR-like_helical_dom_sf"/>
</dbReference>
<gene>
    <name evidence="3" type="ORF">SAMN05444145_10778</name>
</gene>
<organism evidence="3 4">
    <name type="scientific">Alistipes timonensis JC136</name>
    <dbReference type="NCBI Taxonomy" id="1033731"/>
    <lineage>
        <taxon>Bacteria</taxon>
        <taxon>Pseudomonadati</taxon>
        <taxon>Bacteroidota</taxon>
        <taxon>Bacteroidia</taxon>
        <taxon>Bacteroidales</taxon>
        <taxon>Rikenellaceae</taxon>
        <taxon>Alistipes</taxon>
    </lineage>
</organism>
<evidence type="ECO:0000256" key="1">
    <source>
        <dbReference type="PROSITE-ProRule" id="PRU00339"/>
    </source>
</evidence>
<dbReference type="Pfam" id="PF13181">
    <property type="entry name" value="TPR_8"/>
    <property type="match status" value="1"/>
</dbReference>
<dbReference type="RefSeq" id="WP_010265299.1">
    <property type="nucleotide sequence ID" value="NZ_CAEG01000016.1"/>
</dbReference>